<dbReference type="Proteomes" id="UP000277191">
    <property type="component" value="Chromosome 1"/>
</dbReference>
<proteinExistence type="predicted"/>
<keyword evidence="1" id="KW-0732">Signal</keyword>
<dbReference type="Gene3D" id="2.180.10.10">
    <property type="entry name" value="RHS repeat-associated core"/>
    <property type="match status" value="1"/>
</dbReference>
<protein>
    <recommendedName>
        <fullName evidence="4">RHS repeat protein</fullName>
    </recommendedName>
</protein>
<evidence type="ECO:0008006" key="4">
    <source>
        <dbReference type="Google" id="ProtNLM"/>
    </source>
</evidence>
<dbReference type="AlphaFoldDB" id="A0A3Q9F8J0"/>
<evidence type="ECO:0000313" key="2">
    <source>
        <dbReference type="EMBL" id="AZQ51440.1"/>
    </source>
</evidence>
<dbReference type="InterPro" id="IPR031325">
    <property type="entry name" value="RHS_repeat"/>
</dbReference>
<gene>
    <name evidence="2" type="ORF">D5R55_10720</name>
</gene>
<name>A0A3Q9F8J0_9BURK</name>
<sequence length="92" mass="9923">MFSRNWQLAIYFTVIVFGLFGSVPAEAASATAQYTYDPLGRVTTALYDNGICVVYSYDANGNRTSQTNTAGNGVPPMTWGTGVWGCVPWTPS</sequence>
<evidence type="ECO:0000313" key="3">
    <source>
        <dbReference type="Proteomes" id="UP000277191"/>
    </source>
</evidence>
<feature type="signal peptide" evidence="1">
    <location>
        <begin position="1"/>
        <end position="27"/>
    </location>
</feature>
<dbReference type="Pfam" id="PF05593">
    <property type="entry name" value="RHS_repeat"/>
    <property type="match status" value="1"/>
</dbReference>
<feature type="chain" id="PRO_5018623688" description="RHS repeat protein" evidence="1">
    <location>
        <begin position="28"/>
        <end position="92"/>
    </location>
</feature>
<organism evidence="2 3">
    <name type="scientific">Burkholderia cenocepacia</name>
    <dbReference type="NCBI Taxonomy" id="95486"/>
    <lineage>
        <taxon>Bacteria</taxon>
        <taxon>Pseudomonadati</taxon>
        <taxon>Pseudomonadota</taxon>
        <taxon>Betaproteobacteria</taxon>
        <taxon>Burkholderiales</taxon>
        <taxon>Burkholderiaceae</taxon>
        <taxon>Burkholderia</taxon>
        <taxon>Burkholderia cepacia complex</taxon>
    </lineage>
</organism>
<evidence type="ECO:0000256" key="1">
    <source>
        <dbReference type="SAM" id="SignalP"/>
    </source>
</evidence>
<dbReference type="InterPro" id="IPR006530">
    <property type="entry name" value="YD"/>
</dbReference>
<dbReference type="NCBIfam" id="TIGR01643">
    <property type="entry name" value="YD_repeat_2x"/>
    <property type="match status" value="1"/>
</dbReference>
<reference evidence="2 3" key="1">
    <citation type="submission" date="2018-12" db="EMBL/GenBank/DDBJ databases">
        <title>Cadmium resistance mechanism in endophytic bacteria Burkholderia cenocepacia YG-3.</title>
        <authorList>
            <person name="Zhang X."/>
            <person name="Wang X."/>
            <person name="Zhu Y."/>
        </authorList>
    </citation>
    <scope>NUCLEOTIDE SEQUENCE [LARGE SCALE GENOMIC DNA]</scope>
    <source>
        <strain evidence="2 3">YG-3</strain>
    </source>
</reference>
<accession>A0A3Q9F8J0</accession>
<dbReference type="EMBL" id="CP034545">
    <property type="protein sequence ID" value="AZQ51440.1"/>
    <property type="molecule type" value="Genomic_DNA"/>
</dbReference>